<evidence type="ECO:0000256" key="1">
    <source>
        <dbReference type="SAM" id="MobiDB-lite"/>
    </source>
</evidence>
<proteinExistence type="predicted"/>
<sequence length="404" mass="45459">MLIRLLRYKPVAIHQPGKMMVTSDTLSRSPAACSQETSNLHEDVRFHVSMVTLSGPVSGGKLRQLKEETQQDVSLRTAINYTVMGWPTYKQDVMLAARDLFDFRNELSLYGGLLLRGDKIFIPYSMRKEILDRIHDGHLGITKCRERANQEFQQFAEELNFHHATSSPHYPQANGEAERAVRSAKEFLRQNDPHLALLTYRATPLPALGVSPAELAYGCRQRTTLPAVPQTLSPRPVNHDLIRNRDMANKALQKKYFDRKTCHLPDLEPGDQVLLKKEEGEKGWNQPGEVVGQCAPRSYIISTPDGQLIPNRKHLMLQKNPHKNHPECGLQTAPVPQEPAPPIPWPVQSPRQIPVIRPASPVEPSHQPELSSSSPVSAKMPAEKSTQPYCTRSGRAVVKPIRYQ</sequence>
<feature type="domain" description="Integrase catalytic" evidence="2">
    <location>
        <begin position="136"/>
        <end position="242"/>
    </location>
</feature>
<reference evidence="3" key="1">
    <citation type="journal article" date="2023" name="G3 (Bethesda)">
        <title>A reference genome for the long-term kleptoplast-retaining sea slug Elysia crispata morphotype clarki.</title>
        <authorList>
            <person name="Eastman K.E."/>
            <person name="Pendleton A.L."/>
            <person name="Shaikh M.A."/>
            <person name="Suttiyut T."/>
            <person name="Ogas R."/>
            <person name="Tomko P."/>
            <person name="Gavelis G."/>
            <person name="Widhalm J.R."/>
            <person name="Wisecaver J.H."/>
        </authorList>
    </citation>
    <scope>NUCLEOTIDE SEQUENCE</scope>
    <source>
        <strain evidence="3">ECLA1</strain>
    </source>
</reference>
<protein>
    <recommendedName>
        <fullName evidence="2">Integrase catalytic domain-containing protein</fullName>
    </recommendedName>
</protein>
<accession>A0AAE1DM53</accession>
<gene>
    <name evidence="3" type="ORF">RRG08_041529</name>
</gene>
<dbReference type="InterPro" id="IPR036397">
    <property type="entry name" value="RNaseH_sf"/>
</dbReference>
<dbReference type="SUPFAM" id="SSF53098">
    <property type="entry name" value="Ribonuclease H-like"/>
    <property type="match status" value="1"/>
</dbReference>
<dbReference type="PANTHER" id="PTHR37984:SF9">
    <property type="entry name" value="INTEGRASE CATALYTIC DOMAIN-CONTAINING PROTEIN"/>
    <property type="match status" value="1"/>
</dbReference>
<dbReference type="GO" id="GO:0003676">
    <property type="term" value="F:nucleic acid binding"/>
    <property type="evidence" value="ECO:0007669"/>
    <property type="project" value="InterPro"/>
</dbReference>
<organism evidence="3 4">
    <name type="scientific">Elysia crispata</name>
    <name type="common">lettuce slug</name>
    <dbReference type="NCBI Taxonomy" id="231223"/>
    <lineage>
        <taxon>Eukaryota</taxon>
        <taxon>Metazoa</taxon>
        <taxon>Spiralia</taxon>
        <taxon>Lophotrochozoa</taxon>
        <taxon>Mollusca</taxon>
        <taxon>Gastropoda</taxon>
        <taxon>Heterobranchia</taxon>
        <taxon>Euthyneura</taxon>
        <taxon>Panpulmonata</taxon>
        <taxon>Sacoglossa</taxon>
        <taxon>Placobranchoidea</taxon>
        <taxon>Plakobranchidae</taxon>
        <taxon>Elysia</taxon>
    </lineage>
</organism>
<dbReference type="AlphaFoldDB" id="A0AAE1DM53"/>
<dbReference type="InterPro" id="IPR001584">
    <property type="entry name" value="Integrase_cat-core"/>
</dbReference>
<feature type="region of interest" description="Disordered" evidence="1">
    <location>
        <begin position="357"/>
        <end position="404"/>
    </location>
</feature>
<evidence type="ECO:0000313" key="4">
    <source>
        <dbReference type="Proteomes" id="UP001283361"/>
    </source>
</evidence>
<evidence type="ECO:0000259" key="2">
    <source>
        <dbReference type="PROSITE" id="PS50994"/>
    </source>
</evidence>
<keyword evidence="4" id="KW-1185">Reference proteome</keyword>
<dbReference type="EMBL" id="JAWDGP010003268">
    <property type="protein sequence ID" value="KAK3775816.1"/>
    <property type="molecule type" value="Genomic_DNA"/>
</dbReference>
<comment type="caution">
    <text evidence="3">The sequence shown here is derived from an EMBL/GenBank/DDBJ whole genome shotgun (WGS) entry which is preliminary data.</text>
</comment>
<evidence type="ECO:0000313" key="3">
    <source>
        <dbReference type="EMBL" id="KAK3775816.1"/>
    </source>
</evidence>
<dbReference type="InterPro" id="IPR050951">
    <property type="entry name" value="Retrovirus_Pol_polyprotein"/>
</dbReference>
<dbReference type="GO" id="GO:0015074">
    <property type="term" value="P:DNA integration"/>
    <property type="evidence" value="ECO:0007669"/>
    <property type="project" value="InterPro"/>
</dbReference>
<dbReference type="Proteomes" id="UP001283361">
    <property type="component" value="Unassembled WGS sequence"/>
</dbReference>
<dbReference type="Gene3D" id="3.30.420.10">
    <property type="entry name" value="Ribonuclease H-like superfamily/Ribonuclease H"/>
    <property type="match status" value="1"/>
</dbReference>
<dbReference type="PROSITE" id="PS50994">
    <property type="entry name" value="INTEGRASE"/>
    <property type="match status" value="1"/>
</dbReference>
<name>A0AAE1DM53_9GAST</name>
<dbReference type="InterPro" id="IPR012337">
    <property type="entry name" value="RNaseH-like_sf"/>
</dbReference>
<dbReference type="PANTHER" id="PTHR37984">
    <property type="entry name" value="PROTEIN CBG26694"/>
    <property type="match status" value="1"/>
</dbReference>